<dbReference type="OrthoDB" id="9955565at2"/>
<protein>
    <submittedName>
        <fullName evidence="1">Uncharacterized protein</fullName>
    </submittedName>
</protein>
<reference evidence="2" key="1">
    <citation type="submission" date="2016-10" db="EMBL/GenBank/DDBJ databases">
        <authorList>
            <person name="Varghese N."/>
            <person name="Submissions S."/>
        </authorList>
    </citation>
    <scope>NUCLEOTIDE SEQUENCE [LARGE SCALE GENOMIC DNA]</scope>
    <source>
        <strain evidence="2">DSM 8344</strain>
    </source>
</reference>
<proteinExistence type="predicted"/>
<name>A0A1G8EYS3_9FIRM</name>
<dbReference type="RefSeq" id="WP_092334520.1">
    <property type="nucleotide sequence ID" value="NZ_FNCP01000018.1"/>
</dbReference>
<accession>A0A1G8EYS3</accession>
<sequence length="84" mass="10074">MANDWERFFYVKETVLGAEFWGFRESKEQIARSHSLRFLALWMLKELRQPLGNARCEPGRNWPFSIGIRFTANFTKVFFWQLAP</sequence>
<dbReference type="Proteomes" id="UP000198656">
    <property type="component" value="Unassembled WGS sequence"/>
</dbReference>
<keyword evidence="2" id="KW-1185">Reference proteome</keyword>
<evidence type="ECO:0000313" key="2">
    <source>
        <dbReference type="Proteomes" id="UP000198656"/>
    </source>
</evidence>
<organism evidence="1 2">
    <name type="scientific">Desulfosporosinus hippei DSM 8344</name>
    <dbReference type="NCBI Taxonomy" id="1121419"/>
    <lineage>
        <taxon>Bacteria</taxon>
        <taxon>Bacillati</taxon>
        <taxon>Bacillota</taxon>
        <taxon>Clostridia</taxon>
        <taxon>Eubacteriales</taxon>
        <taxon>Desulfitobacteriaceae</taxon>
        <taxon>Desulfosporosinus</taxon>
    </lineage>
</organism>
<dbReference type="AlphaFoldDB" id="A0A1G8EYS3"/>
<dbReference type="EMBL" id="FNCP01000018">
    <property type="protein sequence ID" value="SDH75048.1"/>
    <property type="molecule type" value="Genomic_DNA"/>
</dbReference>
<gene>
    <name evidence="1" type="ORF">SAMN05443529_11844</name>
</gene>
<evidence type="ECO:0000313" key="1">
    <source>
        <dbReference type="EMBL" id="SDH75048.1"/>
    </source>
</evidence>